<dbReference type="PANTHER" id="PTHR21198">
    <property type="entry name" value="GLUTAMATE RACEMASE"/>
    <property type="match status" value="1"/>
</dbReference>
<dbReference type="InterPro" id="IPR015942">
    <property type="entry name" value="Asp/Glu/hydantoin_racemase"/>
</dbReference>
<proteinExistence type="predicted"/>
<evidence type="ECO:0008006" key="4">
    <source>
        <dbReference type="Google" id="ProtNLM"/>
    </source>
</evidence>
<sequence length="331" mass="36575">MASSFHLLNNLSHSLAFLSRHRSQNTMRRNPVFALPPYSIIPKTEENGNLQVFRKSFHSNIAQIDRNSGGFLITQCNSVGVIGGVSVKSTQNFVKKLVKWSSKKEAISSITFVLCSDPVLSKELLLHESCSFPFPTSKGEYIERDHGRVVSNLRNKRVFLENSGACCIVMPCHVSHSWYDEVAEGCSVPFLHIGECVAKELKDAKLKPLEAGSPPRIGIIATDATLAAGFYQEKLQNEGFEMVLPDKATLEHTVVPAVEALSRKDTAGAQNLFRIALQVLLVRAVNTIILASDDMQDLLPPDDPLLKKCVDPMDALARSTIKHARRAERGR</sequence>
<keyword evidence="1" id="KW-0413">Isomerase</keyword>
<evidence type="ECO:0000313" key="3">
    <source>
        <dbReference type="Proteomes" id="UP001630127"/>
    </source>
</evidence>
<dbReference type="Gene3D" id="3.40.50.1860">
    <property type="match status" value="2"/>
</dbReference>
<reference evidence="2 3" key="1">
    <citation type="submission" date="2024-11" db="EMBL/GenBank/DDBJ databases">
        <title>A near-complete genome assembly of Cinchona calisaya.</title>
        <authorList>
            <person name="Lian D.C."/>
            <person name="Zhao X.W."/>
            <person name="Wei L."/>
        </authorList>
    </citation>
    <scope>NUCLEOTIDE SEQUENCE [LARGE SCALE GENOMIC DNA]</scope>
    <source>
        <tissue evidence="2">Nenye</tissue>
    </source>
</reference>
<dbReference type="Pfam" id="PF01177">
    <property type="entry name" value="Asp_Glu_race"/>
    <property type="match status" value="1"/>
</dbReference>
<protein>
    <recommendedName>
        <fullName evidence="4">Aspartate racemase</fullName>
    </recommendedName>
</protein>
<comment type="caution">
    <text evidence="2">The sequence shown here is derived from an EMBL/GenBank/DDBJ whole genome shotgun (WGS) entry which is preliminary data.</text>
</comment>
<dbReference type="GO" id="GO:0016853">
    <property type="term" value="F:isomerase activity"/>
    <property type="evidence" value="ECO:0007669"/>
    <property type="project" value="UniProtKB-KW"/>
</dbReference>
<organism evidence="2 3">
    <name type="scientific">Cinchona calisaya</name>
    <dbReference type="NCBI Taxonomy" id="153742"/>
    <lineage>
        <taxon>Eukaryota</taxon>
        <taxon>Viridiplantae</taxon>
        <taxon>Streptophyta</taxon>
        <taxon>Embryophyta</taxon>
        <taxon>Tracheophyta</taxon>
        <taxon>Spermatophyta</taxon>
        <taxon>Magnoliopsida</taxon>
        <taxon>eudicotyledons</taxon>
        <taxon>Gunneridae</taxon>
        <taxon>Pentapetalae</taxon>
        <taxon>asterids</taxon>
        <taxon>lamiids</taxon>
        <taxon>Gentianales</taxon>
        <taxon>Rubiaceae</taxon>
        <taxon>Cinchonoideae</taxon>
        <taxon>Cinchoneae</taxon>
        <taxon>Cinchona</taxon>
    </lineage>
</organism>
<gene>
    <name evidence="2" type="ORF">ACH5RR_008168</name>
</gene>
<dbReference type="AlphaFoldDB" id="A0ABD3AAS2"/>
<keyword evidence="3" id="KW-1185">Reference proteome</keyword>
<dbReference type="PANTHER" id="PTHR21198:SF7">
    <property type="entry name" value="ASPARTATE-GLUTAMATE RACEMASE FAMILY"/>
    <property type="match status" value="1"/>
</dbReference>
<name>A0ABD3AAS2_9GENT</name>
<dbReference type="EMBL" id="JBJUIK010000004">
    <property type="protein sequence ID" value="KAL3528846.1"/>
    <property type="molecule type" value="Genomic_DNA"/>
</dbReference>
<dbReference type="SUPFAM" id="SSF53681">
    <property type="entry name" value="Aspartate/glutamate racemase"/>
    <property type="match status" value="2"/>
</dbReference>
<dbReference type="InterPro" id="IPR001920">
    <property type="entry name" value="Asp/Glu_race"/>
</dbReference>
<evidence type="ECO:0000313" key="2">
    <source>
        <dbReference type="EMBL" id="KAL3528846.1"/>
    </source>
</evidence>
<evidence type="ECO:0000256" key="1">
    <source>
        <dbReference type="ARBA" id="ARBA00023235"/>
    </source>
</evidence>
<accession>A0ABD3AAS2</accession>
<dbReference type="Proteomes" id="UP001630127">
    <property type="component" value="Unassembled WGS sequence"/>
</dbReference>